<evidence type="ECO:0000313" key="2">
    <source>
        <dbReference type="Proteomes" id="UP001164250"/>
    </source>
</evidence>
<organism evidence="1 2">
    <name type="scientific">Pistacia atlantica</name>
    <dbReference type="NCBI Taxonomy" id="434234"/>
    <lineage>
        <taxon>Eukaryota</taxon>
        <taxon>Viridiplantae</taxon>
        <taxon>Streptophyta</taxon>
        <taxon>Embryophyta</taxon>
        <taxon>Tracheophyta</taxon>
        <taxon>Spermatophyta</taxon>
        <taxon>Magnoliopsida</taxon>
        <taxon>eudicotyledons</taxon>
        <taxon>Gunneridae</taxon>
        <taxon>Pentapetalae</taxon>
        <taxon>rosids</taxon>
        <taxon>malvids</taxon>
        <taxon>Sapindales</taxon>
        <taxon>Anacardiaceae</taxon>
        <taxon>Pistacia</taxon>
    </lineage>
</organism>
<dbReference type="EMBL" id="CM047902">
    <property type="protein sequence ID" value="KAJ0094447.1"/>
    <property type="molecule type" value="Genomic_DNA"/>
</dbReference>
<proteinExistence type="predicted"/>
<reference evidence="2" key="1">
    <citation type="journal article" date="2023" name="G3 (Bethesda)">
        <title>Genome assembly and association tests identify interacting loci associated with vigor, precocity, and sex in interspecific pistachio rootstocks.</title>
        <authorList>
            <person name="Palmer W."/>
            <person name="Jacygrad E."/>
            <person name="Sagayaradj S."/>
            <person name="Cavanaugh K."/>
            <person name="Han R."/>
            <person name="Bertier L."/>
            <person name="Beede B."/>
            <person name="Kafkas S."/>
            <person name="Golino D."/>
            <person name="Preece J."/>
            <person name="Michelmore R."/>
        </authorList>
    </citation>
    <scope>NUCLEOTIDE SEQUENCE [LARGE SCALE GENOMIC DNA]</scope>
</reference>
<evidence type="ECO:0000313" key="1">
    <source>
        <dbReference type="EMBL" id="KAJ0094447.1"/>
    </source>
</evidence>
<accession>A0ACC1B6D3</accession>
<gene>
    <name evidence="1" type="ORF">Patl1_15348</name>
</gene>
<comment type="caution">
    <text evidence="1">The sequence shown here is derived from an EMBL/GenBank/DDBJ whole genome shotgun (WGS) entry which is preliminary data.</text>
</comment>
<protein>
    <submittedName>
        <fullName evidence="1">Uncharacterized protein</fullName>
    </submittedName>
</protein>
<sequence>MSDKRKSIYEREATIVEALNWEMRDFTAFIFQPYFVENIPLLNSINLNMVNQIIVQGEGDITFTKFRPSIIAASAFLTACKVQKFDNYQECKDSFINCGLNEEMLQDCTEKTYTMWTSLMGSTDENVLNEAVQKDANIGWPLNFPLKWMEM</sequence>
<dbReference type="Proteomes" id="UP001164250">
    <property type="component" value="Chromosome 6"/>
</dbReference>
<keyword evidence="2" id="KW-1185">Reference proteome</keyword>
<name>A0ACC1B6D3_9ROSI</name>